<feature type="domain" description="Phage-Barnase-EndoU-ColicinE5/D-RelE like nuclease 4" evidence="1">
    <location>
        <begin position="9"/>
        <end position="195"/>
    </location>
</feature>
<dbReference type="Pfam" id="PF18813">
    <property type="entry name" value="PBECR4"/>
    <property type="match status" value="1"/>
</dbReference>
<evidence type="ECO:0000313" key="3">
    <source>
        <dbReference type="Proteomes" id="UP000095094"/>
    </source>
</evidence>
<dbReference type="RefSeq" id="WP_069662506.1">
    <property type="nucleotide sequence ID" value="NZ_JBHUJJ010000002.1"/>
</dbReference>
<evidence type="ECO:0000259" key="1">
    <source>
        <dbReference type="Pfam" id="PF18813"/>
    </source>
</evidence>
<gene>
    <name evidence="2" type="ORF">BCR25_15765</name>
</gene>
<keyword evidence="3" id="KW-1185">Reference proteome</keyword>
<evidence type="ECO:0000313" key="2">
    <source>
        <dbReference type="EMBL" id="OEG18657.1"/>
    </source>
</evidence>
<sequence>MIEKKDFDIIKEAFIIYDTNFNNHEFTYTYRHRKTKKILEMKVKFEAGNFMHLCGVKYNQIDKDGKIKFSFSATQFYKALKSNKVSLRGITTKNDGTTGQKLQVIPLLEMLISPGVRVCDGGMFYNMHYEKAIRSGKMIVALTCKENNKRYVPQSLLSLINQPQKSQSKSLTESHEVIKISKTELSSSSITEIYNKC</sequence>
<dbReference type="InterPro" id="IPR041420">
    <property type="entry name" value="PBECR4"/>
</dbReference>
<name>A0A1E5H0Y4_9ENTE</name>
<dbReference type="Proteomes" id="UP000095094">
    <property type="component" value="Unassembled WGS sequence"/>
</dbReference>
<protein>
    <recommendedName>
        <fullName evidence="1">Phage-Barnase-EndoU-ColicinE5/D-RelE like nuclease 4 domain-containing protein</fullName>
    </recommendedName>
</protein>
<organism evidence="2 3">
    <name type="scientific">Enterococcus termitis</name>
    <dbReference type="NCBI Taxonomy" id="332950"/>
    <lineage>
        <taxon>Bacteria</taxon>
        <taxon>Bacillati</taxon>
        <taxon>Bacillota</taxon>
        <taxon>Bacilli</taxon>
        <taxon>Lactobacillales</taxon>
        <taxon>Enterococcaceae</taxon>
        <taxon>Enterococcus</taxon>
    </lineage>
</organism>
<comment type="caution">
    <text evidence="2">The sequence shown here is derived from an EMBL/GenBank/DDBJ whole genome shotgun (WGS) entry which is preliminary data.</text>
</comment>
<reference evidence="3" key="1">
    <citation type="submission" date="2016-09" db="EMBL/GenBank/DDBJ databases">
        <authorList>
            <person name="Gulvik C.A."/>
        </authorList>
    </citation>
    <scope>NUCLEOTIDE SEQUENCE [LARGE SCALE GENOMIC DNA]</scope>
    <source>
        <strain evidence="3">LMG 8895</strain>
    </source>
</reference>
<proteinExistence type="predicted"/>
<dbReference type="PATRIC" id="fig|332950.4.peg.713"/>
<dbReference type="EMBL" id="MIJY01000005">
    <property type="protein sequence ID" value="OEG18657.1"/>
    <property type="molecule type" value="Genomic_DNA"/>
</dbReference>
<dbReference type="AlphaFoldDB" id="A0A1E5H0Y4"/>
<accession>A0A1E5H0Y4</accession>